<accession>A0A9D4Z705</accession>
<dbReference type="Pfam" id="PF11998">
    <property type="entry name" value="DUF3493"/>
    <property type="match status" value="1"/>
</dbReference>
<keyword evidence="1" id="KW-1133">Transmembrane helix</keyword>
<evidence type="ECO:0008006" key="4">
    <source>
        <dbReference type="Google" id="ProtNLM"/>
    </source>
</evidence>
<proteinExistence type="predicted"/>
<reference evidence="2" key="1">
    <citation type="submission" date="2021-01" db="EMBL/GenBank/DDBJ databases">
        <title>Adiantum capillus-veneris genome.</title>
        <authorList>
            <person name="Fang Y."/>
            <person name="Liao Q."/>
        </authorList>
    </citation>
    <scope>NUCLEOTIDE SEQUENCE</scope>
    <source>
        <strain evidence="2">H3</strain>
        <tissue evidence="2">Leaf</tissue>
    </source>
</reference>
<dbReference type="EMBL" id="JABFUD020000021">
    <property type="protein sequence ID" value="KAI5062947.1"/>
    <property type="molecule type" value="Genomic_DNA"/>
</dbReference>
<protein>
    <recommendedName>
        <fullName evidence="4">Protein LOW PSII ACCUMULATION 1, chloroplastic</fullName>
    </recommendedName>
</protein>
<feature type="transmembrane region" description="Helical" evidence="1">
    <location>
        <begin position="35"/>
        <end position="56"/>
    </location>
</feature>
<dbReference type="OrthoDB" id="5130at2759"/>
<dbReference type="InterPro" id="IPR021883">
    <property type="entry name" value="LPA1-like"/>
</dbReference>
<dbReference type="PANTHER" id="PTHR35498:SF1">
    <property type="entry name" value="LOW PSII ACCUMULATION-LIKE PROTEIN"/>
    <property type="match status" value="1"/>
</dbReference>
<gene>
    <name evidence="2" type="ORF">GOP47_0021494</name>
</gene>
<dbReference type="AlphaFoldDB" id="A0A9D4Z705"/>
<organism evidence="2 3">
    <name type="scientific">Adiantum capillus-veneris</name>
    <name type="common">Maidenhair fern</name>
    <dbReference type="NCBI Taxonomy" id="13818"/>
    <lineage>
        <taxon>Eukaryota</taxon>
        <taxon>Viridiplantae</taxon>
        <taxon>Streptophyta</taxon>
        <taxon>Embryophyta</taxon>
        <taxon>Tracheophyta</taxon>
        <taxon>Polypodiopsida</taxon>
        <taxon>Polypodiidae</taxon>
        <taxon>Polypodiales</taxon>
        <taxon>Pteridineae</taxon>
        <taxon>Pteridaceae</taxon>
        <taxon>Vittarioideae</taxon>
        <taxon>Adiantum</taxon>
    </lineage>
</organism>
<name>A0A9D4Z705_ADICA</name>
<comment type="caution">
    <text evidence="2">The sequence shown here is derived from an EMBL/GenBank/DDBJ whole genome shotgun (WGS) entry which is preliminary data.</text>
</comment>
<sequence length="240" mass="25974">MFFYLAFVGSGSIGALISLPRLIAAIGHAPNASPVTEVLTGLGIDLVAVVVFALLYRSEVKARDVQIAKISREETLASLKVELRNKRVVGLGQLRGIARLVIVVGPASHLEEACRASEPYFLQLVERGVAVISFATDGQVPNLEYSADNESKDESEGASVKAEKLWRGVPIYTTEWTRWLMEQKKLANVPADSPVYLSLRLDGRVRGSGTGLPPWGAFVAQLPPMKGMWSGVLDGMDGRI</sequence>
<evidence type="ECO:0000313" key="3">
    <source>
        <dbReference type="Proteomes" id="UP000886520"/>
    </source>
</evidence>
<dbReference type="Proteomes" id="UP000886520">
    <property type="component" value="Chromosome 21"/>
</dbReference>
<evidence type="ECO:0000256" key="1">
    <source>
        <dbReference type="SAM" id="Phobius"/>
    </source>
</evidence>
<keyword evidence="3" id="KW-1185">Reference proteome</keyword>
<dbReference type="PANTHER" id="PTHR35498">
    <property type="entry name" value="PROTEIN LOW PSII ACCUMULATION 1, CHLOROPLASTIC"/>
    <property type="match status" value="1"/>
</dbReference>
<keyword evidence="1" id="KW-0472">Membrane</keyword>
<keyword evidence="1" id="KW-0812">Transmembrane</keyword>
<evidence type="ECO:0000313" key="2">
    <source>
        <dbReference type="EMBL" id="KAI5062947.1"/>
    </source>
</evidence>